<evidence type="ECO:0000256" key="1">
    <source>
        <dbReference type="ARBA" id="ARBA00022603"/>
    </source>
</evidence>
<name>A0A6N9TNJ6_DISTH</name>
<gene>
    <name evidence="4" type="ORF">G3N55_02190</name>
</gene>
<keyword evidence="1 4" id="KW-0489">Methyltransferase</keyword>
<dbReference type="SUPFAM" id="SSF53335">
    <property type="entry name" value="S-adenosyl-L-methionine-dependent methyltransferases"/>
    <property type="match status" value="1"/>
</dbReference>
<dbReference type="Pfam" id="PF13649">
    <property type="entry name" value="Methyltransf_25"/>
    <property type="match status" value="1"/>
</dbReference>
<feature type="domain" description="Methyltransferase" evidence="3">
    <location>
        <begin position="41"/>
        <end position="135"/>
    </location>
</feature>
<dbReference type="PANTHER" id="PTHR43861:SF1">
    <property type="entry name" value="TRANS-ACONITATE 2-METHYLTRANSFERASE"/>
    <property type="match status" value="1"/>
</dbReference>
<keyword evidence="2 4" id="KW-0808">Transferase</keyword>
<evidence type="ECO:0000259" key="3">
    <source>
        <dbReference type="Pfam" id="PF13649"/>
    </source>
</evidence>
<sequence length="267" mass="30248">MKAAAPPYRWDPADYARNSASQAEWARELMERLDLRGDEWILDVGCGDGKVSAALAARVPGGRVTGIDASAEMVAFAAAAHPPGAFPNLEFVRMDARRIRFRERYDRVFSNAALHWIVDHRPVLAGIHAALKPSGRVLVQMGGRGNAAGVVEVLDDLMHRDEWRRYFSGFTFPYGFHAPENYAPLLSAAGFEIRRMELLTRHRVHADLDAFRGWIRTQWLPYTSRVPEGLRPRFIDTVAREYRRRHPGTGEAVVVEMKRLEFEAVRP</sequence>
<dbReference type="Gene3D" id="3.40.50.150">
    <property type="entry name" value="Vaccinia Virus protein VP39"/>
    <property type="match status" value="1"/>
</dbReference>
<dbReference type="RefSeq" id="WP_163297817.1">
    <property type="nucleotide sequence ID" value="NZ_JAAGRR010000012.1"/>
</dbReference>
<keyword evidence="5" id="KW-1185">Reference proteome</keyword>
<dbReference type="InterPro" id="IPR029063">
    <property type="entry name" value="SAM-dependent_MTases_sf"/>
</dbReference>
<dbReference type="GO" id="GO:0030798">
    <property type="term" value="F:trans-aconitate 2-methyltransferase activity"/>
    <property type="evidence" value="ECO:0007669"/>
    <property type="project" value="InterPro"/>
</dbReference>
<dbReference type="EMBL" id="JAAGRR010000012">
    <property type="protein sequence ID" value="NDY41663.1"/>
    <property type="molecule type" value="Genomic_DNA"/>
</dbReference>
<comment type="caution">
    <text evidence="4">The sequence shown here is derived from an EMBL/GenBank/DDBJ whole genome shotgun (WGS) entry which is preliminary data.</text>
</comment>
<evidence type="ECO:0000313" key="4">
    <source>
        <dbReference type="EMBL" id="NDY41663.1"/>
    </source>
</evidence>
<dbReference type="CDD" id="cd02440">
    <property type="entry name" value="AdoMet_MTases"/>
    <property type="match status" value="1"/>
</dbReference>
<dbReference type="Proteomes" id="UP000469346">
    <property type="component" value="Unassembled WGS sequence"/>
</dbReference>
<evidence type="ECO:0000256" key="2">
    <source>
        <dbReference type="ARBA" id="ARBA00022679"/>
    </source>
</evidence>
<protein>
    <submittedName>
        <fullName evidence="4">Methyltransferase domain-containing protein</fullName>
    </submittedName>
</protein>
<accession>A0A6N9TNJ6</accession>
<organism evidence="4 5">
    <name type="scientific">Dissulfurirhabdus thermomarina</name>
    <dbReference type="NCBI Taxonomy" id="1765737"/>
    <lineage>
        <taxon>Bacteria</taxon>
        <taxon>Deltaproteobacteria</taxon>
        <taxon>Dissulfurirhabdaceae</taxon>
        <taxon>Dissulfurirhabdus</taxon>
    </lineage>
</organism>
<dbReference type="InterPro" id="IPR041698">
    <property type="entry name" value="Methyltransf_25"/>
</dbReference>
<evidence type="ECO:0000313" key="5">
    <source>
        <dbReference type="Proteomes" id="UP000469346"/>
    </source>
</evidence>
<reference evidence="4 5" key="1">
    <citation type="submission" date="2020-02" db="EMBL/GenBank/DDBJ databases">
        <title>Comparative genomics of sulfur disproportionating microorganisms.</title>
        <authorList>
            <person name="Ward L.M."/>
            <person name="Bertran E."/>
            <person name="Johnston D.T."/>
        </authorList>
    </citation>
    <scope>NUCLEOTIDE SEQUENCE [LARGE SCALE GENOMIC DNA]</scope>
    <source>
        <strain evidence="4 5">DSM 100025</strain>
    </source>
</reference>
<dbReference type="Gene3D" id="1.10.150.290">
    <property type="entry name" value="S-adenosyl-L-methionine-dependent methyltransferases"/>
    <property type="match status" value="1"/>
</dbReference>
<dbReference type="InterPro" id="IPR023149">
    <property type="entry name" value="Trans_acon_MeTrfase_C"/>
</dbReference>
<proteinExistence type="predicted"/>
<dbReference type="AlphaFoldDB" id="A0A6N9TNJ6"/>
<dbReference type="GO" id="GO:0032259">
    <property type="term" value="P:methylation"/>
    <property type="evidence" value="ECO:0007669"/>
    <property type="project" value="UniProtKB-KW"/>
</dbReference>
<dbReference type="PANTHER" id="PTHR43861">
    <property type="entry name" value="TRANS-ACONITATE 2-METHYLTRANSFERASE-RELATED"/>
    <property type="match status" value="1"/>
</dbReference>